<keyword evidence="3" id="KW-0456">Lyase</keyword>
<sequence length="388" mass="44293">MSYKQHYSQFIAKHPDRLHCSPHSHHYWPDVTRQAQLDYWDDSARGVDHKWDEIFGNRIPAVQGHLAKLLNYPRPEQIVFAGNTHELLYRVMSCFAPDKPLHILTTDSEFYSFSRQLRRLTERPQVKVSMIAVGPFASFEERWREALRTADYQLIFTSQVFFNSGLVAPAVDSWIDLVPEQTQVVVDGYHGCGAIPTDLSAVADRIFYLAGSYKYLQAGEGCCFMLVPHQCRLRPEYTGWFADFASLAKPQDGRVEYASDGLRFAGATMDYSALYRLQAVLQWWDEDNLTVAQIHSYVQQLQREFLAIIDASEHSQLNRDSLLMADENHHGHFLTFELASAEAVSALAAELAEAGIEADYRGNRLRFGFALYHESADYERLKKALAAP</sequence>
<dbReference type="RefSeq" id="WP_034775074.1">
    <property type="nucleotide sequence ID" value="NZ_JPER01000002.1"/>
</dbReference>
<dbReference type="GO" id="GO:0016829">
    <property type="term" value="F:lyase activity"/>
    <property type="evidence" value="ECO:0007669"/>
    <property type="project" value="UniProtKB-KW"/>
</dbReference>
<dbReference type="PANTHER" id="PTHR43586:SF4">
    <property type="entry name" value="ISOPENICILLIN N EPIMERASE"/>
    <property type="match status" value="1"/>
</dbReference>
<dbReference type="SUPFAM" id="SSF53383">
    <property type="entry name" value="PLP-dependent transferases"/>
    <property type="match status" value="1"/>
</dbReference>
<evidence type="ECO:0000259" key="2">
    <source>
        <dbReference type="Pfam" id="PF00266"/>
    </source>
</evidence>
<evidence type="ECO:0000313" key="4">
    <source>
        <dbReference type="Proteomes" id="UP000054363"/>
    </source>
</evidence>
<proteinExistence type="predicted"/>
<feature type="domain" description="Aminotransferase class V" evidence="2">
    <location>
        <begin position="49"/>
        <end position="357"/>
    </location>
</feature>
<dbReference type="Gene3D" id="3.90.1150.10">
    <property type="entry name" value="Aspartate Aminotransferase, domain 1"/>
    <property type="match status" value="1"/>
</dbReference>
<dbReference type="InterPro" id="IPR015421">
    <property type="entry name" value="PyrdxlP-dep_Trfase_major"/>
</dbReference>
<dbReference type="Proteomes" id="UP000054363">
    <property type="component" value="Unassembled WGS sequence"/>
</dbReference>
<name>A0A094ITM1_9GAMM</name>
<dbReference type="OrthoDB" id="5501089at2"/>
<dbReference type="InterPro" id="IPR015422">
    <property type="entry name" value="PyrdxlP-dep_Trfase_small"/>
</dbReference>
<dbReference type="InterPro" id="IPR015424">
    <property type="entry name" value="PyrdxlP-dep_Trfase"/>
</dbReference>
<reference evidence="3 4" key="1">
    <citation type="submission" date="2014-06" db="EMBL/GenBank/DDBJ databases">
        <title>The draft genome sequence of Idiomarina salinarum ISL-52.</title>
        <authorList>
            <person name="Du J."/>
            <person name="Shao Z."/>
        </authorList>
    </citation>
    <scope>NUCLEOTIDE SEQUENCE [LARGE SCALE GENOMIC DNA]</scope>
    <source>
        <strain evidence="3 4">ISL-52</strain>
    </source>
</reference>
<keyword evidence="4" id="KW-1185">Reference proteome</keyword>
<evidence type="ECO:0000256" key="1">
    <source>
        <dbReference type="ARBA" id="ARBA00022898"/>
    </source>
</evidence>
<dbReference type="AlphaFoldDB" id="A0A094ITM1"/>
<dbReference type="EMBL" id="JPER01000002">
    <property type="protein sequence ID" value="KFZ31025.1"/>
    <property type="molecule type" value="Genomic_DNA"/>
</dbReference>
<dbReference type="STRING" id="435908.IDSA_05965"/>
<dbReference type="eggNOG" id="COG0520">
    <property type="taxonomic scope" value="Bacteria"/>
</dbReference>
<protein>
    <submittedName>
        <fullName evidence="3">Selenocysteine lyase</fullName>
    </submittedName>
</protein>
<evidence type="ECO:0000313" key="3">
    <source>
        <dbReference type="EMBL" id="KFZ31025.1"/>
    </source>
</evidence>
<comment type="caution">
    <text evidence="3">The sequence shown here is derived from an EMBL/GenBank/DDBJ whole genome shotgun (WGS) entry which is preliminary data.</text>
</comment>
<gene>
    <name evidence="3" type="ORF">IDSA_05965</name>
</gene>
<accession>A0A094ITM1</accession>
<dbReference type="Gene3D" id="3.40.640.10">
    <property type="entry name" value="Type I PLP-dependent aspartate aminotransferase-like (Major domain)"/>
    <property type="match status" value="1"/>
</dbReference>
<dbReference type="InterPro" id="IPR000192">
    <property type="entry name" value="Aminotrans_V_dom"/>
</dbReference>
<dbReference type="Pfam" id="PF00266">
    <property type="entry name" value="Aminotran_5"/>
    <property type="match status" value="1"/>
</dbReference>
<dbReference type="PANTHER" id="PTHR43586">
    <property type="entry name" value="CYSTEINE DESULFURASE"/>
    <property type="match status" value="1"/>
</dbReference>
<keyword evidence="1" id="KW-0663">Pyridoxal phosphate</keyword>
<organism evidence="3 4">
    <name type="scientific">Pseudidiomarina salinarum</name>
    <dbReference type="NCBI Taxonomy" id="435908"/>
    <lineage>
        <taxon>Bacteria</taxon>
        <taxon>Pseudomonadati</taxon>
        <taxon>Pseudomonadota</taxon>
        <taxon>Gammaproteobacteria</taxon>
        <taxon>Alteromonadales</taxon>
        <taxon>Idiomarinaceae</taxon>
        <taxon>Pseudidiomarina</taxon>
    </lineage>
</organism>